<name>A0A1W6KEV0_9GAMM</name>
<proteinExistence type="predicted"/>
<dbReference type="EMBL" id="CP020931">
    <property type="protein sequence ID" value="ARM85975.1"/>
    <property type="molecule type" value="Genomic_DNA"/>
</dbReference>
<protein>
    <submittedName>
        <fullName evidence="2">Uncharacterized protein</fullName>
    </submittedName>
</protein>
<gene>
    <name evidence="2" type="ORF">MARSALSMR5_03955</name>
</gene>
<sequence length="85" mass="9442">MSRAATQLAGNASSIFQAWRDLKQQTDRNGRNHANPRQEMPGGPASLPPGVQPGILTNQLTRPASIYQFVQTISNRFPQLKRVTR</sequence>
<evidence type="ECO:0000256" key="1">
    <source>
        <dbReference type="SAM" id="MobiDB-lite"/>
    </source>
</evidence>
<evidence type="ECO:0000313" key="3">
    <source>
        <dbReference type="Proteomes" id="UP000193100"/>
    </source>
</evidence>
<reference evidence="2 3" key="1">
    <citation type="submission" date="2017-04" db="EMBL/GenBank/DDBJ databases">
        <title>Genome Sequence of Marinobacter salarius strain SMR5 Isolated from a culture of the Diatom Skeletonema marinoi.</title>
        <authorList>
            <person name="Topel M."/>
            <person name="Pinder M.I.M."/>
            <person name="Johansson O.N."/>
            <person name="Kourtchenko O."/>
            <person name="Godhe A."/>
            <person name="Clarke A.K."/>
        </authorList>
    </citation>
    <scope>NUCLEOTIDE SEQUENCE [LARGE SCALE GENOMIC DNA]</scope>
    <source>
        <strain evidence="2 3">SMR5</strain>
    </source>
</reference>
<dbReference type="AlphaFoldDB" id="A0A1W6KEV0"/>
<evidence type="ECO:0000313" key="2">
    <source>
        <dbReference type="EMBL" id="ARM85975.1"/>
    </source>
</evidence>
<feature type="region of interest" description="Disordered" evidence="1">
    <location>
        <begin position="16"/>
        <end position="56"/>
    </location>
</feature>
<accession>A0A1W6KEV0</accession>
<feature type="compositionally biased region" description="Basic and acidic residues" evidence="1">
    <location>
        <begin position="20"/>
        <end position="30"/>
    </location>
</feature>
<dbReference type="Proteomes" id="UP000193100">
    <property type="component" value="Chromosome"/>
</dbReference>
<organism evidence="2 3">
    <name type="scientific">Marinobacter salarius</name>
    <dbReference type="NCBI Taxonomy" id="1420917"/>
    <lineage>
        <taxon>Bacteria</taxon>
        <taxon>Pseudomonadati</taxon>
        <taxon>Pseudomonadota</taxon>
        <taxon>Gammaproteobacteria</taxon>
        <taxon>Pseudomonadales</taxon>
        <taxon>Marinobacteraceae</taxon>
        <taxon>Marinobacter</taxon>
    </lineage>
</organism>